<keyword evidence="7" id="KW-1185">Reference proteome</keyword>
<evidence type="ECO:0000313" key="7">
    <source>
        <dbReference type="Proteomes" id="UP000030408"/>
    </source>
</evidence>
<dbReference type="OrthoDB" id="1809613at2"/>
<evidence type="ECO:0000256" key="2">
    <source>
        <dbReference type="ARBA" id="ARBA00022692"/>
    </source>
</evidence>
<dbReference type="STRING" id="1384057.CD33_05180"/>
<keyword evidence="4 5" id="KW-0472">Membrane</keyword>
<feature type="transmembrane region" description="Helical" evidence="5">
    <location>
        <begin position="117"/>
        <end position="141"/>
    </location>
</feature>
<dbReference type="RefSeq" id="WP_036198740.1">
    <property type="nucleotide sequence ID" value="NZ_AVCY01000013.1"/>
</dbReference>
<protein>
    <submittedName>
        <fullName evidence="6">Membrane protein</fullName>
    </submittedName>
</protein>
<dbReference type="GO" id="GO:0009403">
    <property type="term" value="P:toxin biosynthetic process"/>
    <property type="evidence" value="ECO:0007669"/>
    <property type="project" value="InterPro"/>
</dbReference>
<proteinExistence type="predicted"/>
<dbReference type="AlphaFoldDB" id="A0A0A3I2H5"/>
<evidence type="ECO:0000256" key="1">
    <source>
        <dbReference type="ARBA" id="ARBA00004141"/>
    </source>
</evidence>
<dbReference type="InterPro" id="IPR003825">
    <property type="entry name" value="Colicin-V_CvpA"/>
</dbReference>
<comment type="subcellular location">
    <subcellularLocation>
        <location evidence="1">Membrane</location>
        <topology evidence="1">Multi-pass membrane protein</topology>
    </subcellularLocation>
</comment>
<dbReference type="eggNOG" id="COG1286">
    <property type="taxonomic scope" value="Bacteria"/>
</dbReference>
<dbReference type="GO" id="GO:0016020">
    <property type="term" value="C:membrane"/>
    <property type="evidence" value="ECO:0007669"/>
    <property type="project" value="UniProtKB-SubCell"/>
</dbReference>
<evidence type="ECO:0000313" key="6">
    <source>
        <dbReference type="EMBL" id="KGR76833.1"/>
    </source>
</evidence>
<dbReference type="Proteomes" id="UP000030408">
    <property type="component" value="Unassembled WGS sequence"/>
</dbReference>
<dbReference type="PANTHER" id="PTHR37306">
    <property type="entry name" value="COLICIN V PRODUCTION PROTEIN"/>
    <property type="match status" value="1"/>
</dbReference>
<evidence type="ECO:0000256" key="4">
    <source>
        <dbReference type="ARBA" id="ARBA00023136"/>
    </source>
</evidence>
<comment type="caution">
    <text evidence="6">The sequence shown here is derived from an EMBL/GenBank/DDBJ whole genome shotgun (WGS) entry which is preliminary data.</text>
</comment>
<feature type="transmembrane region" description="Helical" evidence="5">
    <location>
        <begin position="21"/>
        <end position="43"/>
    </location>
</feature>
<sequence length="180" mass="20576">MLDIILLIIFAASILVGLKRGFIVQAIHLVSFFVALIVAYIYYKPLAEKFVLWIPYPGITDDSSMMLVLDSLNVDQTFYRIIAFAVIFFGVKIALQILGSIFDFLTYLPILNSVNRLLGAILCFVEFYLILFIAMYVIALLPVGSIQNIMDGSIIAKLMLEHTPIFTNMVQDWWYIYKEQ</sequence>
<organism evidence="6 7">
    <name type="scientific">Ureibacillus sinduriensis BLB-1 = JCM 15800</name>
    <dbReference type="NCBI Taxonomy" id="1384057"/>
    <lineage>
        <taxon>Bacteria</taxon>
        <taxon>Bacillati</taxon>
        <taxon>Bacillota</taxon>
        <taxon>Bacilli</taxon>
        <taxon>Bacillales</taxon>
        <taxon>Caryophanaceae</taxon>
        <taxon>Ureibacillus</taxon>
    </lineage>
</organism>
<dbReference type="PANTHER" id="PTHR37306:SF1">
    <property type="entry name" value="COLICIN V PRODUCTION PROTEIN"/>
    <property type="match status" value="1"/>
</dbReference>
<evidence type="ECO:0000256" key="5">
    <source>
        <dbReference type="SAM" id="Phobius"/>
    </source>
</evidence>
<dbReference type="EMBL" id="JPVO01000043">
    <property type="protein sequence ID" value="KGR76833.1"/>
    <property type="molecule type" value="Genomic_DNA"/>
</dbReference>
<keyword evidence="2 5" id="KW-0812">Transmembrane</keyword>
<name>A0A0A3I2H5_9BACL</name>
<accession>A0A0A3I2H5</accession>
<gene>
    <name evidence="6" type="ORF">CD33_05180</name>
</gene>
<dbReference type="Pfam" id="PF02674">
    <property type="entry name" value="Colicin_V"/>
    <property type="match status" value="1"/>
</dbReference>
<keyword evidence="3 5" id="KW-1133">Transmembrane helix</keyword>
<feature type="transmembrane region" description="Helical" evidence="5">
    <location>
        <begin position="78"/>
        <end position="105"/>
    </location>
</feature>
<reference evidence="6 7" key="1">
    <citation type="submission" date="2014-02" db="EMBL/GenBank/DDBJ databases">
        <title>Draft genome sequence of Lysinibacillus sinduriensis JCM 15800.</title>
        <authorList>
            <person name="Zhang F."/>
            <person name="Wang G."/>
            <person name="Zhang L."/>
        </authorList>
    </citation>
    <scope>NUCLEOTIDE SEQUENCE [LARGE SCALE GENOMIC DNA]</scope>
    <source>
        <strain evidence="6 7">JCM 15800</strain>
    </source>
</reference>
<evidence type="ECO:0000256" key="3">
    <source>
        <dbReference type="ARBA" id="ARBA00022989"/>
    </source>
</evidence>